<name>A0ABZ2LQG7_9BACT</name>
<feature type="compositionally biased region" description="Acidic residues" evidence="1">
    <location>
        <begin position="81"/>
        <end position="94"/>
    </location>
</feature>
<evidence type="ECO:0000256" key="1">
    <source>
        <dbReference type="SAM" id="MobiDB-lite"/>
    </source>
</evidence>
<evidence type="ECO:0000259" key="2">
    <source>
        <dbReference type="Pfam" id="PF05406"/>
    </source>
</evidence>
<sequence>MAIRRLENEDEEKFWEAWIKDGLIFCYRYGKLGSAGHTKLKKFKTQAEAEDELAKKLEEKLAEGFSEVGDDQGAAAASADANEEEDDGDAAGDESADKGDGTARGATPADSAVEEIPIAARFVPRADLTGKTNAGDIEAAQWALTRLAQSVGNRSWQIAHTARKARKALGRVAGIDPKAHAALGQVFDQVMGLVVAPEKRLSLEWALGLLWELDAAAFERAVRQWQTTTQPSAASAALEVLGALLEAVEPEVALQVGAALLERRLPPAAWRRRFEKVRPGFIAALRKKGKNGKKAMGLDVFLDSLLHSSKLSQVSSADGSLDRDPIVRARIQYAREMAS</sequence>
<dbReference type="Pfam" id="PF05406">
    <property type="entry name" value="WGR"/>
    <property type="match status" value="1"/>
</dbReference>
<dbReference type="Proteomes" id="UP001370348">
    <property type="component" value="Chromosome"/>
</dbReference>
<dbReference type="RefSeq" id="WP_394822784.1">
    <property type="nucleotide sequence ID" value="NZ_CP089984.1"/>
</dbReference>
<dbReference type="EMBL" id="CP089984">
    <property type="protein sequence ID" value="WXB13164.1"/>
    <property type="molecule type" value="Genomic_DNA"/>
</dbReference>
<gene>
    <name evidence="3" type="ORF">LZC94_35630</name>
</gene>
<feature type="compositionally biased region" description="Low complexity" evidence="1">
    <location>
        <begin position="71"/>
        <end position="80"/>
    </location>
</feature>
<reference evidence="3 4" key="1">
    <citation type="submission" date="2021-12" db="EMBL/GenBank/DDBJ databases">
        <title>Discovery of the Pendulisporaceae a myxobacterial family with distinct sporulation behavior and unique specialized metabolism.</title>
        <authorList>
            <person name="Garcia R."/>
            <person name="Popoff A."/>
            <person name="Bader C.D."/>
            <person name="Loehr J."/>
            <person name="Walesch S."/>
            <person name="Walt C."/>
            <person name="Boldt J."/>
            <person name="Bunk B."/>
            <person name="Haeckl F.J.F.P.J."/>
            <person name="Gunesch A.P."/>
            <person name="Birkelbach J."/>
            <person name="Nuebel U."/>
            <person name="Pietschmann T."/>
            <person name="Bach T."/>
            <person name="Mueller R."/>
        </authorList>
    </citation>
    <scope>NUCLEOTIDE SEQUENCE [LARGE SCALE GENOMIC DNA]</scope>
    <source>
        <strain evidence="3 4">MSr11954</strain>
    </source>
</reference>
<feature type="region of interest" description="Disordered" evidence="1">
    <location>
        <begin position="61"/>
        <end position="110"/>
    </location>
</feature>
<accession>A0ABZ2LQG7</accession>
<organism evidence="3 4">
    <name type="scientific">Pendulispora albinea</name>
    <dbReference type="NCBI Taxonomy" id="2741071"/>
    <lineage>
        <taxon>Bacteria</taxon>
        <taxon>Pseudomonadati</taxon>
        <taxon>Myxococcota</taxon>
        <taxon>Myxococcia</taxon>
        <taxon>Myxococcales</taxon>
        <taxon>Sorangiineae</taxon>
        <taxon>Pendulisporaceae</taxon>
        <taxon>Pendulispora</taxon>
    </lineage>
</organism>
<evidence type="ECO:0000313" key="4">
    <source>
        <dbReference type="Proteomes" id="UP001370348"/>
    </source>
</evidence>
<evidence type="ECO:0000313" key="3">
    <source>
        <dbReference type="EMBL" id="WXB13164.1"/>
    </source>
</evidence>
<feature type="domain" description="WGR" evidence="2">
    <location>
        <begin position="9"/>
        <end position="70"/>
    </location>
</feature>
<protein>
    <submittedName>
        <fullName evidence="3">WGR domain-containing protein</fullName>
    </submittedName>
</protein>
<dbReference type="InterPro" id="IPR008893">
    <property type="entry name" value="WGR_domain"/>
</dbReference>
<dbReference type="Gene3D" id="2.20.140.10">
    <property type="entry name" value="WGR domain"/>
    <property type="match status" value="1"/>
</dbReference>
<proteinExistence type="predicted"/>
<dbReference type="CDD" id="cd07996">
    <property type="entry name" value="WGR_MMR_like"/>
    <property type="match status" value="1"/>
</dbReference>
<dbReference type="InterPro" id="IPR049809">
    <property type="entry name" value="YehF/YfeS-like_WGR"/>
</dbReference>
<keyword evidence="4" id="KW-1185">Reference proteome</keyword>